<evidence type="ECO:0000256" key="4">
    <source>
        <dbReference type="ARBA" id="ARBA00023163"/>
    </source>
</evidence>
<keyword evidence="4" id="KW-0804">Transcription</keyword>
<dbReference type="EMBL" id="CM000762">
    <property type="protein sequence ID" value="KXG32876.1"/>
    <property type="molecule type" value="Genomic_DNA"/>
</dbReference>
<organism evidence="7 8">
    <name type="scientific">Sorghum bicolor</name>
    <name type="common">Sorghum</name>
    <name type="synonym">Sorghum vulgare</name>
    <dbReference type="NCBI Taxonomy" id="4558"/>
    <lineage>
        <taxon>Eukaryota</taxon>
        <taxon>Viridiplantae</taxon>
        <taxon>Streptophyta</taxon>
        <taxon>Embryophyta</taxon>
        <taxon>Tracheophyta</taxon>
        <taxon>Spermatophyta</taxon>
        <taxon>Magnoliopsida</taxon>
        <taxon>Liliopsida</taxon>
        <taxon>Poales</taxon>
        <taxon>Poaceae</taxon>
        <taxon>PACMAD clade</taxon>
        <taxon>Panicoideae</taxon>
        <taxon>Andropogonodae</taxon>
        <taxon>Andropogoneae</taxon>
        <taxon>Sorghinae</taxon>
        <taxon>Sorghum</taxon>
    </lineage>
</organism>
<evidence type="ECO:0000256" key="5">
    <source>
        <dbReference type="ARBA" id="ARBA00023242"/>
    </source>
</evidence>
<evidence type="ECO:0000313" key="7">
    <source>
        <dbReference type="EMBL" id="KXG32876.1"/>
    </source>
</evidence>
<evidence type="ECO:0000313" key="8">
    <source>
        <dbReference type="Proteomes" id="UP000000768"/>
    </source>
</evidence>
<protein>
    <submittedName>
        <fullName evidence="7">Uncharacterized protein</fullName>
    </submittedName>
</protein>
<dbReference type="PANTHER" id="PTHR34397">
    <property type="entry name" value="OS05G0237600 PROTEIN"/>
    <property type="match status" value="1"/>
</dbReference>
<evidence type="ECO:0000256" key="2">
    <source>
        <dbReference type="ARBA" id="ARBA00023015"/>
    </source>
</evidence>
<feature type="region of interest" description="Disordered" evidence="6">
    <location>
        <begin position="371"/>
        <end position="424"/>
    </location>
</feature>
<feature type="compositionally biased region" description="Basic and acidic residues" evidence="6">
    <location>
        <begin position="1"/>
        <end position="17"/>
    </location>
</feature>
<dbReference type="Gramene" id="KXG32876">
    <property type="protein sequence ID" value="KXG32876"/>
    <property type="gene ID" value="SORBI_3003G217000"/>
</dbReference>
<evidence type="ECO:0000256" key="1">
    <source>
        <dbReference type="ARBA" id="ARBA00004123"/>
    </source>
</evidence>
<name>A0A1B6Q4L7_SORBI</name>
<keyword evidence="8" id="KW-1185">Reference proteome</keyword>
<gene>
    <name evidence="7" type="ORF">SORBI_3003G217000</name>
</gene>
<comment type="subcellular location">
    <subcellularLocation>
        <location evidence="1">Nucleus</location>
    </subcellularLocation>
</comment>
<dbReference type="GO" id="GO:0005634">
    <property type="term" value="C:nucleus"/>
    <property type="evidence" value="ECO:0007669"/>
    <property type="project" value="UniProtKB-SubCell"/>
</dbReference>
<sequence length="505" mass="55082">MDREPGGLGHGHGDRIETSLLPLKKRASNYSSGGGKTSAGDPYASSPSKKKRMADNSVVGAETKDTTGALDLEAPVPRQRRLLPAPASREPAAPAAASPEPAAKGNALSESDEEKKKWLSKGKWLAREESSSLVAPQPPPAKKKLMHDGIRSFIPQQLRDEHRRHAAEAADVPLHLRGGSPALSAALERRLAELGATRPWLVHSKTLHKSDVDGNQNRLLVSCKRGSGTEGCPITRCFSPAELDRVNTKRAGLAVTALDRDGVPYALTCKFLQSNNGYRFISEWKQFLVRNGMDLDSQRHKVWTRDVEVELWAFRSRQLPFQPRIDAEGKVVTATTQDEDGNTVTVVQRVSHHLDADGALGLLLLHHENRRRRVKSEEEEDDDDDHDDDWKGPSSVARKKGKQQSGKRGASASALPAPVAEQGEARGSELTFYAAVGLAKLRRAIWERWQEHADRGHGAKGLSNDVAKSPADVAKSPADVEGEKIDKNKNKKASGTHSIKDNGSK</sequence>
<feature type="compositionally biased region" description="Low complexity" evidence="6">
    <location>
        <begin position="82"/>
        <end position="103"/>
    </location>
</feature>
<dbReference type="SUPFAM" id="SSF101936">
    <property type="entry name" value="DNA-binding pseudobarrel domain"/>
    <property type="match status" value="1"/>
</dbReference>
<dbReference type="GO" id="GO:0003677">
    <property type="term" value="F:DNA binding"/>
    <property type="evidence" value="ECO:0007669"/>
    <property type="project" value="UniProtKB-KW"/>
</dbReference>
<accession>A0A1B6Q4L7</accession>
<feature type="region of interest" description="Disordered" evidence="6">
    <location>
        <begin position="453"/>
        <end position="505"/>
    </location>
</feature>
<evidence type="ECO:0000256" key="3">
    <source>
        <dbReference type="ARBA" id="ARBA00023125"/>
    </source>
</evidence>
<evidence type="ECO:0000256" key="6">
    <source>
        <dbReference type="SAM" id="MobiDB-lite"/>
    </source>
</evidence>
<feature type="compositionally biased region" description="Acidic residues" evidence="6">
    <location>
        <begin position="377"/>
        <end position="387"/>
    </location>
</feature>
<feature type="region of interest" description="Disordered" evidence="6">
    <location>
        <begin position="1"/>
        <end position="122"/>
    </location>
</feature>
<keyword evidence="2" id="KW-0805">Transcription regulation</keyword>
<dbReference type="AlphaFoldDB" id="A0A1B6Q4L7"/>
<dbReference type="Proteomes" id="UP000000768">
    <property type="component" value="Chromosome 3"/>
</dbReference>
<keyword evidence="3" id="KW-0238">DNA-binding</keyword>
<dbReference type="Gene3D" id="2.40.330.10">
    <property type="entry name" value="DNA-binding pseudobarrel domain"/>
    <property type="match status" value="1"/>
</dbReference>
<reference evidence="8" key="2">
    <citation type="journal article" date="2018" name="Plant J.">
        <title>The Sorghum bicolor reference genome: improved assembly, gene annotations, a transcriptome atlas, and signatures of genome organization.</title>
        <authorList>
            <person name="McCormick R.F."/>
            <person name="Truong S.K."/>
            <person name="Sreedasyam A."/>
            <person name="Jenkins J."/>
            <person name="Shu S."/>
            <person name="Sims D."/>
            <person name="Kennedy M."/>
            <person name="Amirebrahimi M."/>
            <person name="Weers B.D."/>
            <person name="McKinley B."/>
            <person name="Mattison A."/>
            <person name="Morishige D.T."/>
            <person name="Grimwood J."/>
            <person name="Schmutz J."/>
            <person name="Mullet J.E."/>
        </authorList>
    </citation>
    <scope>NUCLEOTIDE SEQUENCE [LARGE SCALE GENOMIC DNA]</scope>
    <source>
        <strain evidence="8">cv. BTx623</strain>
    </source>
</reference>
<reference evidence="7 8" key="1">
    <citation type="journal article" date="2009" name="Nature">
        <title>The Sorghum bicolor genome and the diversification of grasses.</title>
        <authorList>
            <person name="Paterson A.H."/>
            <person name="Bowers J.E."/>
            <person name="Bruggmann R."/>
            <person name="Dubchak I."/>
            <person name="Grimwood J."/>
            <person name="Gundlach H."/>
            <person name="Haberer G."/>
            <person name="Hellsten U."/>
            <person name="Mitros T."/>
            <person name="Poliakov A."/>
            <person name="Schmutz J."/>
            <person name="Spannagl M."/>
            <person name="Tang H."/>
            <person name="Wang X."/>
            <person name="Wicker T."/>
            <person name="Bharti A.K."/>
            <person name="Chapman J."/>
            <person name="Feltus F.A."/>
            <person name="Gowik U."/>
            <person name="Grigoriev I.V."/>
            <person name="Lyons E."/>
            <person name="Maher C.A."/>
            <person name="Martis M."/>
            <person name="Narechania A."/>
            <person name="Otillar R.P."/>
            <person name="Penning B.W."/>
            <person name="Salamov A.A."/>
            <person name="Wang Y."/>
            <person name="Zhang L."/>
            <person name="Carpita N.C."/>
            <person name="Freeling M."/>
            <person name="Gingle A.R."/>
            <person name="Hash C.T."/>
            <person name="Keller B."/>
            <person name="Klein P."/>
            <person name="Kresovich S."/>
            <person name="McCann M.C."/>
            <person name="Ming R."/>
            <person name="Peterson D.G."/>
            <person name="Mehboob-ur-Rahman"/>
            <person name="Ware D."/>
            <person name="Westhoff P."/>
            <person name="Mayer K.F."/>
            <person name="Messing J."/>
            <person name="Rokhsar D.S."/>
        </authorList>
    </citation>
    <scope>NUCLEOTIDE SEQUENCE [LARGE SCALE GENOMIC DNA]</scope>
    <source>
        <strain evidence="8">cv. BTx623</strain>
    </source>
</reference>
<dbReference type="InParanoid" id="A0A1B6Q4L7"/>
<dbReference type="PANTHER" id="PTHR34397:SF13">
    <property type="entry name" value="TF-B3 DOMAIN-CONTAINING PROTEIN"/>
    <property type="match status" value="1"/>
</dbReference>
<dbReference type="InterPro" id="IPR015300">
    <property type="entry name" value="DNA-bd_pseudobarrel_sf"/>
</dbReference>
<dbReference type="eggNOG" id="KOG0205">
    <property type="taxonomic scope" value="Eukaryota"/>
</dbReference>
<proteinExistence type="predicted"/>
<keyword evidence="5" id="KW-0539">Nucleus</keyword>